<dbReference type="GO" id="GO:0051301">
    <property type="term" value="P:cell division"/>
    <property type="evidence" value="ECO:0007669"/>
    <property type="project" value="UniProtKB-KW"/>
</dbReference>
<dbReference type="InterPro" id="IPR043129">
    <property type="entry name" value="ATPase_NBD"/>
</dbReference>
<comment type="caution">
    <text evidence="2">The sequence shown here is derived from an EMBL/GenBank/DDBJ whole genome shotgun (WGS) entry which is preliminary data.</text>
</comment>
<name>K2AXW1_9BACT</name>
<dbReference type="SMART" id="SM00842">
    <property type="entry name" value="FtsA"/>
    <property type="match status" value="1"/>
</dbReference>
<evidence type="ECO:0000313" key="2">
    <source>
        <dbReference type="EMBL" id="EKD66601.1"/>
    </source>
</evidence>
<proteinExistence type="predicted"/>
<dbReference type="InterPro" id="IPR003494">
    <property type="entry name" value="SHS2_FtsA"/>
</dbReference>
<dbReference type="EMBL" id="AMFJ01021615">
    <property type="protein sequence ID" value="EKD66601.1"/>
    <property type="molecule type" value="Genomic_DNA"/>
</dbReference>
<accession>K2AXW1</accession>
<keyword evidence="2" id="KW-0131">Cell cycle</keyword>
<protein>
    <submittedName>
        <fullName evidence="2">Cell division protein (Septum formation)</fullName>
    </submittedName>
</protein>
<evidence type="ECO:0000259" key="1">
    <source>
        <dbReference type="SMART" id="SM00842"/>
    </source>
</evidence>
<gene>
    <name evidence="2" type="ORF">ACD_49C00029G0029</name>
</gene>
<feature type="domain" description="SHS2" evidence="1">
    <location>
        <begin position="14"/>
        <end position="211"/>
    </location>
</feature>
<organism evidence="2">
    <name type="scientific">uncultured bacterium</name>
    <name type="common">gcode 4</name>
    <dbReference type="NCBI Taxonomy" id="1234023"/>
    <lineage>
        <taxon>Bacteria</taxon>
        <taxon>environmental samples</taxon>
    </lineage>
</organism>
<keyword evidence="2" id="KW-0132">Cell division</keyword>
<dbReference type="AlphaFoldDB" id="K2AXW1"/>
<sequence length="400" mass="46664">MSFKISNVLEYDNFIALDIGASKVKVAICKIEWWEVKILAKTSLRQNKKDFIFGEIADLNSSTKSIEKAITKACQNIDKIPKDIVVGFSSSQELYDNISTNYVRQSKEKPISMEEIDEIIKTVEYKSLDKIKTKIESRLGIIDSEMKLITTSIISIYIDWQRISNPIWFTGKNVKLNLINVFAPTGKFNIIKKIINWLWKNLISIIPIWITIPKLIEDTPFAFDYNLFVDFGYSKTTIVLENNSEILGFNIINFGIEVLEEEFKRKESLNYFDIENIIKETDANYSKYEEIFSSFFNLIFDAIAVASQDIEKALFIKNIFISGWAVSEVLKEKIWEYFTQKNFWKNILVQDKYIEDKNMSELNNNSDIILASIVKVWKEMLSAKKDPIARILRYILYKYE</sequence>
<dbReference type="SUPFAM" id="SSF53067">
    <property type="entry name" value="Actin-like ATPase domain"/>
    <property type="match status" value="1"/>
</dbReference>
<reference evidence="2" key="1">
    <citation type="journal article" date="2012" name="Science">
        <title>Fermentation, hydrogen, and sulfur metabolism in multiple uncultivated bacterial phyla.</title>
        <authorList>
            <person name="Wrighton K.C."/>
            <person name="Thomas B.C."/>
            <person name="Sharon I."/>
            <person name="Miller C.S."/>
            <person name="Castelle C.J."/>
            <person name="VerBerkmoes N.C."/>
            <person name="Wilkins M.J."/>
            <person name="Hettich R.L."/>
            <person name="Lipton M.S."/>
            <person name="Williams K.H."/>
            <person name="Long P.E."/>
            <person name="Banfield J.F."/>
        </authorList>
    </citation>
    <scope>NUCLEOTIDE SEQUENCE [LARGE SCALE GENOMIC DNA]</scope>
</reference>